<dbReference type="AlphaFoldDB" id="A0A222NYF3"/>
<dbReference type="InterPro" id="IPR020846">
    <property type="entry name" value="MFS_dom"/>
</dbReference>
<dbReference type="InterPro" id="IPR011701">
    <property type="entry name" value="MFS"/>
</dbReference>
<evidence type="ECO:0000256" key="7">
    <source>
        <dbReference type="ARBA" id="ARBA00023136"/>
    </source>
</evidence>
<dbReference type="Pfam" id="PF07690">
    <property type="entry name" value="MFS_1"/>
    <property type="match status" value="1"/>
</dbReference>
<evidence type="ECO:0000256" key="2">
    <source>
        <dbReference type="ARBA" id="ARBA00022448"/>
    </source>
</evidence>
<dbReference type="EMBL" id="CP016397">
    <property type="protein sequence ID" value="ASQ44627.1"/>
    <property type="molecule type" value="Genomic_DNA"/>
</dbReference>
<dbReference type="Proteomes" id="UP000201728">
    <property type="component" value="Chromosome"/>
</dbReference>
<evidence type="ECO:0000256" key="5">
    <source>
        <dbReference type="ARBA" id="ARBA00022847"/>
    </source>
</evidence>
<dbReference type="PANTHER" id="PTHR43528">
    <property type="entry name" value="ALPHA-KETOGLUTARATE PERMEASE"/>
    <property type="match status" value="1"/>
</dbReference>
<feature type="transmembrane region" description="Helical" evidence="8">
    <location>
        <begin position="279"/>
        <end position="299"/>
    </location>
</feature>
<evidence type="ECO:0000313" key="10">
    <source>
        <dbReference type="EMBL" id="ASQ44627.1"/>
    </source>
</evidence>
<dbReference type="InterPro" id="IPR036259">
    <property type="entry name" value="MFS_trans_sf"/>
</dbReference>
<dbReference type="Gene3D" id="1.20.1250.20">
    <property type="entry name" value="MFS general substrate transporter like domains"/>
    <property type="match status" value="1"/>
</dbReference>
<dbReference type="PROSITE" id="PS50850">
    <property type="entry name" value="MFS"/>
    <property type="match status" value="1"/>
</dbReference>
<feature type="transmembrane region" description="Helical" evidence="8">
    <location>
        <begin position="370"/>
        <end position="392"/>
    </location>
</feature>
<feature type="transmembrane region" description="Helical" evidence="8">
    <location>
        <begin position="174"/>
        <end position="193"/>
    </location>
</feature>
<organism evidence="10 11">
    <name type="scientific">Legionella clemsonensis</name>
    <dbReference type="NCBI Taxonomy" id="1867846"/>
    <lineage>
        <taxon>Bacteria</taxon>
        <taxon>Pseudomonadati</taxon>
        <taxon>Pseudomonadota</taxon>
        <taxon>Gammaproteobacteria</taxon>
        <taxon>Legionellales</taxon>
        <taxon>Legionellaceae</taxon>
        <taxon>Legionella</taxon>
    </lineage>
</organism>
<reference evidence="11" key="1">
    <citation type="submission" date="2016-07" db="EMBL/GenBank/DDBJ databases">
        <authorList>
            <person name="Florea S."/>
            <person name="Webb J.S."/>
            <person name="Jaromczyk J."/>
            <person name="Schardl C.L."/>
        </authorList>
    </citation>
    <scope>NUCLEOTIDE SEQUENCE [LARGE SCALE GENOMIC DNA]</scope>
    <source>
        <strain evidence="11">CDC-D5610</strain>
    </source>
</reference>
<feature type="transmembrane region" description="Helical" evidence="8">
    <location>
        <begin position="253"/>
        <end position="273"/>
    </location>
</feature>
<feature type="transmembrane region" description="Helical" evidence="8">
    <location>
        <begin position="344"/>
        <end position="363"/>
    </location>
</feature>
<protein>
    <submittedName>
        <fullName evidence="10">Proline/betaine transporter</fullName>
    </submittedName>
</protein>
<gene>
    <name evidence="10" type="primary">proP_1</name>
    <name evidence="10" type="ORF">clem_00300</name>
</gene>
<keyword evidence="11" id="KW-1185">Reference proteome</keyword>
<dbReference type="GO" id="GO:0005886">
    <property type="term" value="C:plasma membrane"/>
    <property type="evidence" value="ECO:0007669"/>
    <property type="project" value="UniProtKB-SubCell"/>
</dbReference>
<evidence type="ECO:0000256" key="4">
    <source>
        <dbReference type="ARBA" id="ARBA00022692"/>
    </source>
</evidence>
<keyword evidence="2" id="KW-0813">Transport</keyword>
<comment type="subcellular location">
    <subcellularLocation>
        <location evidence="1">Cell membrane</location>
        <topology evidence="1">Multi-pass membrane protein</topology>
    </subcellularLocation>
</comment>
<feature type="domain" description="Major facilitator superfamily (MFS) profile" evidence="9">
    <location>
        <begin position="5"/>
        <end position="398"/>
    </location>
</feature>
<feature type="transmembrane region" description="Helical" evidence="8">
    <location>
        <begin position="76"/>
        <end position="94"/>
    </location>
</feature>
<accession>A0A222NYF3</accession>
<dbReference type="SUPFAM" id="SSF103473">
    <property type="entry name" value="MFS general substrate transporter"/>
    <property type="match status" value="1"/>
</dbReference>
<proteinExistence type="predicted"/>
<keyword evidence="6 8" id="KW-1133">Transmembrane helix</keyword>
<dbReference type="OrthoDB" id="3690818at2"/>
<keyword evidence="4 8" id="KW-0812">Transmembrane</keyword>
<evidence type="ECO:0000256" key="8">
    <source>
        <dbReference type="SAM" id="Phobius"/>
    </source>
</evidence>
<dbReference type="RefSeq" id="WP_094089776.1">
    <property type="nucleotide sequence ID" value="NZ_CP016397.1"/>
</dbReference>
<name>A0A222NYF3_9GAMM</name>
<dbReference type="InterPro" id="IPR051084">
    <property type="entry name" value="H+-coupled_symporters"/>
</dbReference>
<evidence type="ECO:0000256" key="6">
    <source>
        <dbReference type="ARBA" id="ARBA00022989"/>
    </source>
</evidence>
<keyword evidence="5" id="KW-0769">Symport</keyword>
<evidence type="ECO:0000259" key="9">
    <source>
        <dbReference type="PROSITE" id="PS50850"/>
    </source>
</evidence>
<evidence type="ECO:0000256" key="3">
    <source>
        <dbReference type="ARBA" id="ARBA00022475"/>
    </source>
</evidence>
<sequence length="412" mass="45977">MKQRALFLVLAFIFFEWLDFSLYLYLAKSVFAKEFFPASNYSLILSFTLFAAAYFARPLGGWFFGRAADLNGRRHPMLLSAALMGIATLGICILPNYQQIGLAATWGLLLLRIAQALALGGEINTSAMFLVEHHPTKPLIAGGLVAVSSALGMFVGGSLASLLQLINFEQAWRVVFAIVGLLSLWICRLRKQLTESPEFQKNYAKEIYPWRPYWQGLVNIAAMGVFVSVMVYICNVFWVSFAVDQQFMTRTQCSWLGSLAQFISAALALPVAYFSRPQYAYRLIQVSMLILMLTAPLLFHFTTLHYRSATLLFLLAYALSNSLLCAALYYFLYLQLPSQYRCRGVSTIWALAASVGAISLPLAEQAKIMGVLWLPGMFVSITACVCLMLLHFSHENSKPLLAAWRPSLPVAD</sequence>
<feature type="transmembrane region" description="Helical" evidence="8">
    <location>
        <begin position="311"/>
        <end position="332"/>
    </location>
</feature>
<dbReference type="GO" id="GO:0015293">
    <property type="term" value="F:symporter activity"/>
    <property type="evidence" value="ECO:0007669"/>
    <property type="project" value="UniProtKB-KW"/>
</dbReference>
<feature type="transmembrane region" description="Helical" evidence="8">
    <location>
        <begin position="6"/>
        <end position="26"/>
    </location>
</feature>
<feature type="transmembrane region" description="Helical" evidence="8">
    <location>
        <begin position="38"/>
        <end position="56"/>
    </location>
</feature>
<keyword evidence="3" id="KW-1003">Cell membrane</keyword>
<keyword evidence="7 8" id="KW-0472">Membrane</keyword>
<dbReference type="KEGG" id="lcd:clem_00300"/>
<feature type="transmembrane region" description="Helical" evidence="8">
    <location>
        <begin position="139"/>
        <end position="162"/>
    </location>
</feature>
<evidence type="ECO:0000256" key="1">
    <source>
        <dbReference type="ARBA" id="ARBA00004651"/>
    </source>
</evidence>
<dbReference type="PANTHER" id="PTHR43528:SF1">
    <property type="entry name" value="ALPHA-KETOGLUTARATE PERMEASE"/>
    <property type="match status" value="1"/>
</dbReference>
<feature type="transmembrane region" description="Helical" evidence="8">
    <location>
        <begin position="213"/>
        <end position="241"/>
    </location>
</feature>
<evidence type="ECO:0000313" key="11">
    <source>
        <dbReference type="Proteomes" id="UP000201728"/>
    </source>
</evidence>